<comment type="similarity">
    <text evidence="1">Belongs to the helicase family.</text>
</comment>
<protein>
    <recommendedName>
        <fullName evidence="1">ATP-dependent DNA helicase</fullName>
        <ecNumber evidence="1">5.6.2.3</ecNumber>
    </recommendedName>
</protein>
<gene>
    <name evidence="3" type="ORF">MEDL_23246</name>
</gene>
<dbReference type="InterPro" id="IPR027417">
    <property type="entry name" value="P-loop_NTPase"/>
</dbReference>
<feature type="domain" description="AAA+ ATPase" evidence="2">
    <location>
        <begin position="227"/>
        <end position="386"/>
    </location>
</feature>
<dbReference type="SUPFAM" id="SSF56219">
    <property type="entry name" value="DNase I-like"/>
    <property type="match status" value="1"/>
</dbReference>
<comment type="caution">
    <text evidence="3">The sequence shown here is derived from an EMBL/GenBank/DDBJ whole genome shotgun (WGS) entry which is preliminary data.</text>
</comment>
<dbReference type="SUPFAM" id="SSF52540">
    <property type="entry name" value="P-loop containing nucleoside triphosphate hydrolases"/>
    <property type="match status" value="2"/>
</dbReference>
<dbReference type="InterPro" id="IPR051055">
    <property type="entry name" value="PIF1_helicase"/>
</dbReference>
<keyword evidence="1" id="KW-0547">Nucleotide-binding</keyword>
<evidence type="ECO:0000313" key="3">
    <source>
        <dbReference type="EMBL" id="CAG2209097.1"/>
    </source>
</evidence>
<keyword evidence="1" id="KW-0067">ATP-binding</keyword>
<comment type="catalytic activity">
    <reaction evidence="1">
        <text>ATP + H2O = ADP + phosphate + H(+)</text>
        <dbReference type="Rhea" id="RHEA:13065"/>
        <dbReference type="ChEBI" id="CHEBI:15377"/>
        <dbReference type="ChEBI" id="CHEBI:15378"/>
        <dbReference type="ChEBI" id="CHEBI:30616"/>
        <dbReference type="ChEBI" id="CHEBI:43474"/>
        <dbReference type="ChEBI" id="CHEBI:456216"/>
        <dbReference type="EC" id="5.6.2.3"/>
    </reaction>
</comment>
<dbReference type="GO" id="GO:0006310">
    <property type="term" value="P:DNA recombination"/>
    <property type="evidence" value="ECO:0007669"/>
    <property type="project" value="UniProtKB-KW"/>
</dbReference>
<dbReference type="InterPro" id="IPR010285">
    <property type="entry name" value="DNA_helicase_pif1-like_DEAD"/>
</dbReference>
<dbReference type="OrthoDB" id="416437at2759"/>
<reference evidence="3" key="1">
    <citation type="submission" date="2021-03" db="EMBL/GenBank/DDBJ databases">
        <authorList>
            <person name="Bekaert M."/>
        </authorList>
    </citation>
    <scope>NUCLEOTIDE SEQUENCE</scope>
</reference>
<dbReference type="Gene3D" id="3.40.50.300">
    <property type="entry name" value="P-loop containing nucleotide triphosphate hydrolases"/>
    <property type="match status" value="1"/>
</dbReference>
<dbReference type="AlphaFoldDB" id="A0A8S3RS29"/>
<keyword evidence="1" id="KW-0227">DNA damage</keyword>
<dbReference type="PANTHER" id="PTHR47642:SF5">
    <property type="entry name" value="ATP-DEPENDENT DNA HELICASE"/>
    <property type="match status" value="1"/>
</dbReference>
<comment type="cofactor">
    <cofactor evidence="1">
        <name>Mg(2+)</name>
        <dbReference type="ChEBI" id="CHEBI:18420"/>
    </cofactor>
</comment>
<dbReference type="Pfam" id="PF21787">
    <property type="entry name" value="TNP-like_RNaseH_N"/>
    <property type="match status" value="1"/>
</dbReference>
<dbReference type="CDD" id="cd18809">
    <property type="entry name" value="SF1_C_RecD"/>
    <property type="match status" value="1"/>
</dbReference>
<organism evidence="3 4">
    <name type="scientific">Mytilus edulis</name>
    <name type="common">Blue mussel</name>
    <dbReference type="NCBI Taxonomy" id="6550"/>
    <lineage>
        <taxon>Eukaryota</taxon>
        <taxon>Metazoa</taxon>
        <taxon>Spiralia</taxon>
        <taxon>Lophotrochozoa</taxon>
        <taxon>Mollusca</taxon>
        <taxon>Bivalvia</taxon>
        <taxon>Autobranchia</taxon>
        <taxon>Pteriomorphia</taxon>
        <taxon>Mytilida</taxon>
        <taxon>Mytiloidea</taxon>
        <taxon>Mytilidae</taxon>
        <taxon>Mytilinae</taxon>
        <taxon>Mytilus</taxon>
    </lineage>
</organism>
<dbReference type="GO" id="GO:0016787">
    <property type="term" value="F:hydrolase activity"/>
    <property type="evidence" value="ECO:0007669"/>
    <property type="project" value="UniProtKB-KW"/>
</dbReference>
<sequence length="689" mass="77787">MRLRKGEMYSKVDLWKNYVGLLLDEIKVKSDLVYDRHSAELIGYCNLVKVGNQIMNFERIMKDTSITETDADIANMCQINACVMGRVVTTDLKFPLAGFVTFSITADFLYPVIQKAIRIVETGFAQLKVLFLTCDGASANCKFFNIHGQFRKNPEDYYLSLLQLFLPHRESMTLPSGVDSYQQLATKGCINGRIFLDIIEENRHHFEIETENLEKAWQDVKEGKTPEPFSIFITGGAGTGKSHIIRCIYHEATRILSKVSNTPDSVSVLLTAPTGTAAFNIQGMTVHAAFAINKNATLPYQPLGENLLNSLRNKLQTLKILIVDEISMVDEKIFAYIHGRLSQIKHSKQPFGNISILAVGDFYQLPLVGGIPLYRKDCNFINLWNGRFSILQLTEVVRKDLKELIKASKSETPENMKNALHIFPTNREVNSHNSAMICKICKPIYTALAKTILQTWLIKLFQDNLHGKKFIRKQIPLTLAWAATIHKVRGMTVQQIVVSLKKISQPGMAYVALSRATTLSGLVILDFNPNAIYSSEDITEALQHMPIFHCPQLVPAPSNFFTIVHHNTEGLLPHGYQNITHLMQHGIQNIPEIQQLSLPSIIVGDFNNDAFQSGENKVVNMFKEFGYTQKVDFPTTEEETCLDLVFVHGFVNNCTATILQTFYGYHDAVKMDIEIENNILLITYIIKLM</sequence>
<dbReference type="Pfam" id="PF05970">
    <property type="entry name" value="PIF1"/>
    <property type="match status" value="1"/>
</dbReference>
<dbReference type="InterPro" id="IPR036691">
    <property type="entry name" value="Endo/exonu/phosph_ase_sf"/>
</dbReference>
<dbReference type="GO" id="GO:0000723">
    <property type="term" value="P:telomere maintenance"/>
    <property type="evidence" value="ECO:0007669"/>
    <property type="project" value="InterPro"/>
</dbReference>
<keyword evidence="1" id="KW-0234">DNA repair</keyword>
<evidence type="ECO:0000256" key="1">
    <source>
        <dbReference type="RuleBase" id="RU363044"/>
    </source>
</evidence>
<dbReference type="SMART" id="SM00382">
    <property type="entry name" value="AAA"/>
    <property type="match status" value="1"/>
</dbReference>
<dbReference type="EC" id="5.6.2.3" evidence="1"/>
<dbReference type="PANTHER" id="PTHR47642">
    <property type="entry name" value="ATP-DEPENDENT DNA HELICASE"/>
    <property type="match status" value="1"/>
</dbReference>
<dbReference type="InterPro" id="IPR003593">
    <property type="entry name" value="AAA+_ATPase"/>
</dbReference>
<proteinExistence type="inferred from homology"/>
<dbReference type="GO" id="GO:0005524">
    <property type="term" value="F:ATP binding"/>
    <property type="evidence" value="ECO:0007669"/>
    <property type="project" value="UniProtKB-KW"/>
</dbReference>
<evidence type="ECO:0000259" key="2">
    <source>
        <dbReference type="SMART" id="SM00382"/>
    </source>
</evidence>
<name>A0A8S3RS29_MYTED</name>
<dbReference type="GO" id="GO:0006281">
    <property type="term" value="P:DNA repair"/>
    <property type="evidence" value="ECO:0007669"/>
    <property type="project" value="UniProtKB-KW"/>
</dbReference>
<keyword evidence="1" id="KW-0233">DNA recombination</keyword>
<dbReference type="EMBL" id="CAJPWZ010001136">
    <property type="protein sequence ID" value="CAG2209097.1"/>
    <property type="molecule type" value="Genomic_DNA"/>
</dbReference>
<keyword evidence="4" id="KW-1185">Reference proteome</keyword>
<accession>A0A8S3RS29</accession>
<evidence type="ECO:0000313" key="4">
    <source>
        <dbReference type="Proteomes" id="UP000683360"/>
    </source>
</evidence>
<keyword evidence="1" id="KW-0378">Hydrolase</keyword>
<dbReference type="InterPro" id="IPR048365">
    <property type="entry name" value="TNP-like_RNaseH_N"/>
</dbReference>
<keyword evidence="1" id="KW-0347">Helicase</keyword>
<dbReference type="GO" id="GO:0043139">
    <property type="term" value="F:5'-3' DNA helicase activity"/>
    <property type="evidence" value="ECO:0007669"/>
    <property type="project" value="UniProtKB-EC"/>
</dbReference>
<dbReference type="Proteomes" id="UP000683360">
    <property type="component" value="Unassembled WGS sequence"/>
</dbReference>